<accession>A0A182D432</accession>
<dbReference type="EMBL" id="AP014854">
    <property type="protein sequence ID" value="BAR99717.1"/>
    <property type="molecule type" value="Genomic_DNA"/>
</dbReference>
<dbReference type="AlphaFoldDB" id="A0A182D432"/>
<protein>
    <submittedName>
        <fullName evidence="2">Uncharacterized protein</fullName>
    </submittedName>
</protein>
<evidence type="ECO:0000256" key="1">
    <source>
        <dbReference type="SAM" id="MobiDB-lite"/>
    </source>
</evidence>
<organism evidence="2">
    <name type="scientific">Blastochloris viridis</name>
    <name type="common">Rhodopseudomonas viridis</name>
    <dbReference type="NCBI Taxonomy" id="1079"/>
    <lineage>
        <taxon>Bacteria</taxon>
        <taxon>Pseudomonadati</taxon>
        <taxon>Pseudomonadota</taxon>
        <taxon>Alphaproteobacteria</taxon>
        <taxon>Hyphomicrobiales</taxon>
        <taxon>Blastochloridaceae</taxon>
        <taxon>Blastochloris</taxon>
    </lineage>
</organism>
<gene>
    <name evidence="2" type="ORF">BV133_2124</name>
</gene>
<reference evidence="2" key="1">
    <citation type="journal article" date="2015" name="Genome Announc.">
        <title>Complete Genome Sequence of the Bacteriochlorophyll b-Producing Photosynthetic Bacterium Blastochloris viridis.</title>
        <authorList>
            <person name="Tsukatani Y."/>
            <person name="Hirose Y."/>
            <person name="Harada J."/>
            <person name="Misawa N."/>
            <person name="Mori K."/>
            <person name="Inoue K."/>
            <person name="Tamiaki H."/>
        </authorList>
    </citation>
    <scope>NUCLEOTIDE SEQUENCE [LARGE SCALE GENOMIC DNA]</scope>
    <source>
        <strain evidence="2">DSM 133</strain>
    </source>
</reference>
<proteinExistence type="predicted"/>
<name>A0A182D432_BLAVI</name>
<feature type="compositionally biased region" description="Gly residues" evidence="1">
    <location>
        <begin position="1"/>
        <end position="12"/>
    </location>
</feature>
<dbReference type="PATRIC" id="fig|1079.8.peg.2184"/>
<feature type="region of interest" description="Disordered" evidence="1">
    <location>
        <begin position="1"/>
        <end position="26"/>
    </location>
</feature>
<sequence length="52" mass="5382">MAPNGRAGGPGGRATEWFAPGAAAPTPGAAGPKAMTLWVELFGINCRRHLHR</sequence>
<evidence type="ECO:0000313" key="2">
    <source>
        <dbReference type="EMBL" id="BAR99717.1"/>
    </source>
</evidence>